<gene>
    <name evidence="1" type="ORF">ATANTOWER_028323</name>
</gene>
<name>A0ABU7AJB6_9TELE</name>
<reference evidence="1 2" key="1">
    <citation type="submission" date="2021-07" db="EMBL/GenBank/DDBJ databases">
        <authorList>
            <person name="Palmer J.M."/>
        </authorList>
    </citation>
    <scope>NUCLEOTIDE SEQUENCE [LARGE SCALE GENOMIC DNA]</scope>
    <source>
        <strain evidence="1 2">AT_MEX2019</strain>
        <tissue evidence="1">Muscle</tissue>
    </source>
</reference>
<evidence type="ECO:0000313" key="1">
    <source>
        <dbReference type="EMBL" id="MED6237580.1"/>
    </source>
</evidence>
<sequence length="145" mass="17404">MTRQLTWCLNTNIEQPLKKIYKNTRSSTIAFFPRWKQKHCYHATEVRIILEKKLTRGFSFILLTGQSHEKLSELKVNWDKTTIKFYFTHRRHGSDTQLKKTHRGFQRRQSFPLCFCSSRLLTVCHIFPLLPKEEKPTIFEFVRDA</sequence>
<keyword evidence="2" id="KW-1185">Reference proteome</keyword>
<comment type="caution">
    <text evidence="1">The sequence shown here is derived from an EMBL/GenBank/DDBJ whole genome shotgun (WGS) entry which is preliminary data.</text>
</comment>
<evidence type="ECO:0000313" key="2">
    <source>
        <dbReference type="Proteomes" id="UP001345963"/>
    </source>
</evidence>
<proteinExistence type="predicted"/>
<accession>A0ABU7AJB6</accession>
<organism evidence="1 2">
    <name type="scientific">Ataeniobius toweri</name>
    <dbReference type="NCBI Taxonomy" id="208326"/>
    <lineage>
        <taxon>Eukaryota</taxon>
        <taxon>Metazoa</taxon>
        <taxon>Chordata</taxon>
        <taxon>Craniata</taxon>
        <taxon>Vertebrata</taxon>
        <taxon>Euteleostomi</taxon>
        <taxon>Actinopterygii</taxon>
        <taxon>Neopterygii</taxon>
        <taxon>Teleostei</taxon>
        <taxon>Neoteleostei</taxon>
        <taxon>Acanthomorphata</taxon>
        <taxon>Ovalentaria</taxon>
        <taxon>Atherinomorphae</taxon>
        <taxon>Cyprinodontiformes</taxon>
        <taxon>Goodeidae</taxon>
        <taxon>Ataeniobius</taxon>
    </lineage>
</organism>
<dbReference type="Proteomes" id="UP001345963">
    <property type="component" value="Unassembled WGS sequence"/>
</dbReference>
<dbReference type="EMBL" id="JAHUTI010016932">
    <property type="protein sequence ID" value="MED6237580.1"/>
    <property type="molecule type" value="Genomic_DNA"/>
</dbReference>
<protein>
    <submittedName>
        <fullName evidence="1">Uncharacterized protein</fullName>
    </submittedName>
</protein>